<proteinExistence type="predicted"/>
<dbReference type="Proteomes" id="UP000785679">
    <property type="component" value="Unassembled WGS sequence"/>
</dbReference>
<name>A0A8J8T047_HALGN</name>
<reference evidence="1" key="1">
    <citation type="submission" date="2019-06" db="EMBL/GenBank/DDBJ databases">
        <authorList>
            <person name="Zheng W."/>
        </authorList>
    </citation>
    <scope>NUCLEOTIDE SEQUENCE</scope>
    <source>
        <strain evidence="1">QDHG01</strain>
    </source>
</reference>
<sequence length="174" mass="18753">MTSMTIVYLNCEIYALKLLTKMVMYLYGRDNMKATTGSIKTILQGCSISLRIIQCESTTASAENAPNNKARGFLGPLLTALGDPKQCYSLTPGWVADFSYLIDLNQTLKPGLVVSPSQHHSEATAVPATAASALLLYSSSSRSSLAFWMAFSSSRLSLTPALSQYCSMSSSRAL</sequence>
<dbReference type="EMBL" id="RRYP01013172">
    <property type="protein sequence ID" value="TNV76668.1"/>
    <property type="molecule type" value="Genomic_DNA"/>
</dbReference>
<accession>A0A8J8T047</accession>
<protein>
    <submittedName>
        <fullName evidence="1">Uncharacterized protein</fullName>
    </submittedName>
</protein>
<keyword evidence="2" id="KW-1185">Reference proteome</keyword>
<organism evidence="1 2">
    <name type="scientific">Halteria grandinella</name>
    <dbReference type="NCBI Taxonomy" id="5974"/>
    <lineage>
        <taxon>Eukaryota</taxon>
        <taxon>Sar</taxon>
        <taxon>Alveolata</taxon>
        <taxon>Ciliophora</taxon>
        <taxon>Intramacronucleata</taxon>
        <taxon>Spirotrichea</taxon>
        <taxon>Stichotrichia</taxon>
        <taxon>Sporadotrichida</taxon>
        <taxon>Halteriidae</taxon>
        <taxon>Halteria</taxon>
    </lineage>
</organism>
<gene>
    <name evidence="1" type="ORF">FGO68_gene1909</name>
</gene>
<evidence type="ECO:0000313" key="2">
    <source>
        <dbReference type="Proteomes" id="UP000785679"/>
    </source>
</evidence>
<dbReference type="AlphaFoldDB" id="A0A8J8T047"/>
<comment type="caution">
    <text evidence="1">The sequence shown here is derived from an EMBL/GenBank/DDBJ whole genome shotgun (WGS) entry which is preliminary data.</text>
</comment>
<evidence type="ECO:0000313" key="1">
    <source>
        <dbReference type="EMBL" id="TNV76668.1"/>
    </source>
</evidence>